<dbReference type="AlphaFoldDB" id="A0A9P0L9C5"/>
<evidence type="ECO:0000313" key="2">
    <source>
        <dbReference type="Proteomes" id="UP001152888"/>
    </source>
</evidence>
<name>A0A9P0L9C5_ACAOB</name>
<sequence>MKRRGRGASRGVRCCGRASGIGSRRGIHDGLRAGSRLKEGKTAFNYCQKISRSSSFNIRRKTNNSISKRAGCVRHG</sequence>
<evidence type="ECO:0000313" key="1">
    <source>
        <dbReference type="EMBL" id="CAH1986802.1"/>
    </source>
</evidence>
<accession>A0A9P0L9C5</accession>
<organism evidence="1 2">
    <name type="scientific">Acanthoscelides obtectus</name>
    <name type="common">Bean weevil</name>
    <name type="synonym">Bruchus obtectus</name>
    <dbReference type="NCBI Taxonomy" id="200917"/>
    <lineage>
        <taxon>Eukaryota</taxon>
        <taxon>Metazoa</taxon>
        <taxon>Ecdysozoa</taxon>
        <taxon>Arthropoda</taxon>
        <taxon>Hexapoda</taxon>
        <taxon>Insecta</taxon>
        <taxon>Pterygota</taxon>
        <taxon>Neoptera</taxon>
        <taxon>Endopterygota</taxon>
        <taxon>Coleoptera</taxon>
        <taxon>Polyphaga</taxon>
        <taxon>Cucujiformia</taxon>
        <taxon>Chrysomeloidea</taxon>
        <taxon>Chrysomelidae</taxon>
        <taxon>Bruchinae</taxon>
        <taxon>Bruchini</taxon>
        <taxon>Acanthoscelides</taxon>
    </lineage>
</organism>
<reference evidence="1" key="1">
    <citation type="submission" date="2022-03" db="EMBL/GenBank/DDBJ databases">
        <authorList>
            <person name="Sayadi A."/>
        </authorList>
    </citation>
    <scope>NUCLEOTIDE SEQUENCE</scope>
</reference>
<dbReference type="EMBL" id="CAKOFQ010007006">
    <property type="protein sequence ID" value="CAH1986802.1"/>
    <property type="molecule type" value="Genomic_DNA"/>
</dbReference>
<comment type="caution">
    <text evidence="1">The sequence shown here is derived from an EMBL/GenBank/DDBJ whole genome shotgun (WGS) entry which is preliminary data.</text>
</comment>
<dbReference type="Proteomes" id="UP001152888">
    <property type="component" value="Unassembled WGS sequence"/>
</dbReference>
<gene>
    <name evidence="1" type="ORF">ACAOBT_LOCUS17459</name>
</gene>
<proteinExistence type="predicted"/>
<protein>
    <submittedName>
        <fullName evidence="1">Uncharacterized protein</fullName>
    </submittedName>
</protein>
<keyword evidence="2" id="KW-1185">Reference proteome</keyword>